<sequence length="208" mass="23564">MHSTGQKSLLRNMASSPYGKEVLIGNWAERRYEIDEKSNAAVPGVRAPEGCEKHQTVSQRTYTNAPFTGIDTVQNYSDQRQEAFQNLRKNSTSSLSLVDHISLTRNFTTTTTLTYEVLPQRFLKKKQLDSGNCGPPQRQPELDMLQSFGNLTRTYNYKKLFKCEKLLAHLAGKAQTTYSSSYNRALKSEPIMEFGPDYDGVVKFDLTC</sequence>
<proteinExistence type="predicted"/>
<protein>
    <submittedName>
        <fullName evidence="1">GL24966</fullName>
    </submittedName>
</protein>
<dbReference type="KEGG" id="dpe:6596150"/>
<dbReference type="Proteomes" id="UP000008744">
    <property type="component" value="Unassembled WGS sequence"/>
</dbReference>
<dbReference type="AlphaFoldDB" id="B4GRD3"/>
<dbReference type="PhylomeDB" id="B4GRD3"/>
<dbReference type="OMA" id="VKFDLTC"/>
<reference evidence="1 2" key="1">
    <citation type="journal article" date="2007" name="Nature">
        <title>Evolution of genes and genomes on the Drosophila phylogeny.</title>
        <authorList>
            <consortium name="Drosophila 12 Genomes Consortium"/>
            <person name="Clark A.G."/>
            <person name="Eisen M.B."/>
            <person name="Smith D.R."/>
            <person name="Bergman C.M."/>
            <person name="Oliver B."/>
            <person name="Markow T.A."/>
            <person name="Kaufman T.C."/>
            <person name="Kellis M."/>
            <person name="Gelbart W."/>
            <person name="Iyer V.N."/>
            <person name="Pollard D.A."/>
            <person name="Sackton T.B."/>
            <person name="Larracuente A.M."/>
            <person name="Singh N.D."/>
            <person name="Abad J.P."/>
            <person name="Abt D.N."/>
            <person name="Adryan B."/>
            <person name="Aguade M."/>
            <person name="Akashi H."/>
            <person name="Anderson W.W."/>
            <person name="Aquadro C.F."/>
            <person name="Ardell D.H."/>
            <person name="Arguello R."/>
            <person name="Artieri C.G."/>
            <person name="Barbash D.A."/>
            <person name="Barker D."/>
            <person name="Barsanti P."/>
            <person name="Batterham P."/>
            <person name="Batzoglou S."/>
            <person name="Begun D."/>
            <person name="Bhutkar A."/>
            <person name="Blanco E."/>
            <person name="Bosak S.A."/>
            <person name="Bradley R.K."/>
            <person name="Brand A.D."/>
            <person name="Brent M.R."/>
            <person name="Brooks A.N."/>
            <person name="Brown R.H."/>
            <person name="Butlin R.K."/>
            <person name="Caggese C."/>
            <person name="Calvi B.R."/>
            <person name="Bernardo de Carvalho A."/>
            <person name="Caspi A."/>
            <person name="Castrezana S."/>
            <person name="Celniker S.E."/>
            <person name="Chang J.L."/>
            <person name="Chapple C."/>
            <person name="Chatterji S."/>
            <person name="Chinwalla A."/>
            <person name="Civetta A."/>
            <person name="Clifton S.W."/>
            <person name="Comeron J.M."/>
            <person name="Costello J.C."/>
            <person name="Coyne J.A."/>
            <person name="Daub J."/>
            <person name="David R.G."/>
            <person name="Delcher A.L."/>
            <person name="Delehaunty K."/>
            <person name="Do C.B."/>
            <person name="Ebling H."/>
            <person name="Edwards K."/>
            <person name="Eickbush T."/>
            <person name="Evans J.D."/>
            <person name="Filipski A."/>
            <person name="Findeiss S."/>
            <person name="Freyhult E."/>
            <person name="Fulton L."/>
            <person name="Fulton R."/>
            <person name="Garcia A.C."/>
            <person name="Gardiner A."/>
            <person name="Garfield D.A."/>
            <person name="Garvin B.E."/>
            <person name="Gibson G."/>
            <person name="Gilbert D."/>
            <person name="Gnerre S."/>
            <person name="Godfrey J."/>
            <person name="Good R."/>
            <person name="Gotea V."/>
            <person name="Gravely B."/>
            <person name="Greenberg A.J."/>
            <person name="Griffiths-Jones S."/>
            <person name="Gross S."/>
            <person name="Guigo R."/>
            <person name="Gustafson E.A."/>
            <person name="Haerty W."/>
            <person name="Hahn M.W."/>
            <person name="Halligan D.L."/>
            <person name="Halpern A.L."/>
            <person name="Halter G.M."/>
            <person name="Han M.V."/>
            <person name="Heger A."/>
            <person name="Hillier L."/>
            <person name="Hinrichs A.S."/>
            <person name="Holmes I."/>
            <person name="Hoskins R.A."/>
            <person name="Hubisz M.J."/>
            <person name="Hultmark D."/>
            <person name="Huntley M.A."/>
            <person name="Jaffe D.B."/>
            <person name="Jagadeeshan S."/>
            <person name="Jeck W.R."/>
            <person name="Johnson J."/>
            <person name="Jones C.D."/>
            <person name="Jordan W.C."/>
            <person name="Karpen G.H."/>
            <person name="Kataoka E."/>
            <person name="Keightley P.D."/>
            <person name="Kheradpour P."/>
            <person name="Kirkness E.F."/>
            <person name="Koerich L.B."/>
            <person name="Kristiansen K."/>
            <person name="Kudrna D."/>
            <person name="Kulathinal R.J."/>
            <person name="Kumar S."/>
            <person name="Kwok R."/>
            <person name="Lander E."/>
            <person name="Langley C.H."/>
            <person name="Lapoint R."/>
            <person name="Lazzaro B.P."/>
            <person name="Lee S.J."/>
            <person name="Levesque L."/>
            <person name="Li R."/>
            <person name="Lin C.F."/>
            <person name="Lin M.F."/>
            <person name="Lindblad-Toh K."/>
            <person name="Llopart A."/>
            <person name="Long M."/>
            <person name="Low L."/>
            <person name="Lozovsky E."/>
            <person name="Lu J."/>
            <person name="Luo M."/>
            <person name="Machado C.A."/>
            <person name="Makalowski W."/>
            <person name="Marzo M."/>
            <person name="Matsuda M."/>
            <person name="Matzkin L."/>
            <person name="McAllister B."/>
            <person name="McBride C.S."/>
            <person name="McKernan B."/>
            <person name="McKernan K."/>
            <person name="Mendez-Lago M."/>
            <person name="Minx P."/>
            <person name="Mollenhauer M.U."/>
            <person name="Montooth K."/>
            <person name="Mount S.M."/>
            <person name="Mu X."/>
            <person name="Myers E."/>
            <person name="Negre B."/>
            <person name="Newfeld S."/>
            <person name="Nielsen R."/>
            <person name="Noor M.A."/>
            <person name="O'Grady P."/>
            <person name="Pachter L."/>
            <person name="Papaceit M."/>
            <person name="Parisi M.J."/>
            <person name="Parisi M."/>
            <person name="Parts L."/>
            <person name="Pedersen J.S."/>
            <person name="Pesole G."/>
            <person name="Phillippy A.M."/>
            <person name="Ponting C.P."/>
            <person name="Pop M."/>
            <person name="Porcelli D."/>
            <person name="Powell J.R."/>
            <person name="Prohaska S."/>
            <person name="Pruitt K."/>
            <person name="Puig M."/>
            <person name="Quesneville H."/>
            <person name="Ram K.R."/>
            <person name="Rand D."/>
            <person name="Rasmussen M.D."/>
            <person name="Reed L.K."/>
            <person name="Reenan R."/>
            <person name="Reily A."/>
            <person name="Remington K.A."/>
            <person name="Rieger T.T."/>
            <person name="Ritchie M.G."/>
            <person name="Robin C."/>
            <person name="Rogers Y.H."/>
            <person name="Rohde C."/>
            <person name="Rozas J."/>
            <person name="Rubenfield M.J."/>
            <person name="Ruiz A."/>
            <person name="Russo S."/>
            <person name="Salzberg S.L."/>
            <person name="Sanchez-Gracia A."/>
            <person name="Saranga D.J."/>
            <person name="Sato H."/>
            <person name="Schaeffer S.W."/>
            <person name="Schatz M.C."/>
            <person name="Schlenke T."/>
            <person name="Schwartz R."/>
            <person name="Segarra C."/>
            <person name="Singh R.S."/>
            <person name="Sirot L."/>
            <person name="Sirota M."/>
            <person name="Sisneros N.B."/>
            <person name="Smith C.D."/>
            <person name="Smith T.F."/>
            <person name="Spieth J."/>
            <person name="Stage D.E."/>
            <person name="Stark A."/>
            <person name="Stephan W."/>
            <person name="Strausberg R.L."/>
            <person name="Strempel S."/>
            <person name="Sturgill D."/>
            <person name="Sutton G."/>
            <person name="Sutton G.G."/>
            <person name="Tao W."/>
            <person name="Teichmann S."/>
            <person name="Tobari Y.N."/>
            <person name="Tomimura Y."/>
            <person name="Tsolas J.M."/>
            <person name="Valente V.L."/>
            <person name="Venter E."/>
            <person name="Venter J.C."/>
            <person name="Vicario S."/>
            <person name="Vieira F.G."/>
            <person name="Vilella A.J."/>
            <person name="Villasante A."/>
            <person name="Walenz B."/>
            <person name="Wang J."/>
            <person name="Wasserman M."/>
            <person name="Watts T."/>
            <person name="Wilson D."/>
            <person name="Wilson R.K."/>
            <person name="Wing R.A."/>
            <person name="Wolfner M.F."/>
            <person name="Wong A."/>
            <person name="Wong G.K."/>
            <person name="Wu C.I."/>
            <person name="Wu G."/>
            <person name="Yamamoto D."/>
            <person name="Yang H.P."/>
            <person name="Yang S.P."/>
            <person name="Yorke J.A."/>
            <person name="Yoshida K."/>
            <person name="Zdobnov E."/>
            <person name="Zhang P."/>
            <person name="Zhang Y."/>
            <person name="Zimin A.V."/>
            <person name="Baldwin J."/>
            <person name="Abdouelleil A."/>
            <person name="Abdulkadir J."/>
            <person name="Abebe A."/>
            <person name="Abera B."/>
            <person name="Abreu J."/>
            <person name="Acer S.C."/>
            <person name="Aftuck L."/>
            <person name="Alexander A."/>
            <person name="An P."/>
            <person name="Anderson E."/>
            <person name="Anderson S."/>
            <person name="Arachi H."/>
            <person name="Azer M."/>
            <person name="Bachantsang P."/>
            <person name="Barry A."/>
            <person name="Bayul T."/>
            <person name="Berlin A."/>
            <person name="Bessette D."/>
            <person name="Bloom T."/>
            <person name="Blye J."/>
            <person name="Boguslavskiy L."/>
            <person name="Bonnet C."/>
            <person name="Boukhgalter B."/>
            <person name="Bourzgui I."/>
            <person name="Brown A."/>
            <person name="Cahill P."/>
            <person name="Channer S."/>
            <person name="Cheshatsang Y."/>
            <person name="Chuda L."/>
            <person name="Citroen M."/>
            <person name="Collymore A."/>
            <person name="Cooke P."/>
            <person name="Costello M."/>
            <person name="D'Aco K."/>
            <person name="Daza R."/>
            <person name="De Haan G."/>
            <person name="DeGray S."/>
            <person name="DeMaso C."/>
            <person name="Dhargay N."/>
            <person name="Dooley K."/>
            <person name="Dooley E."/>
            <person name="Doricent M."/>
            <person name="Dorje P."/>
            <person name="Dorjee K."/>
            <person name="Dupes A."/>
            <person name="Elong R."/>
            <person name="Falk J."/>
            <person name="Farina A."/>
            <person name="Faro S."/>
            <person name="Ferguson D."/>
            <person name="Fisher S."/>
            <person name="Foley C.D."/>
            <person name="Franke A."/>
            <person name="Friedrich D."/>
            <person name="Gadbois L."/>
            <person name="Gearin G."/>
            <person name="Gearin C.R."/>
            <person name="Giannoukos G."/>
            <person name="Goode T."/>
            <person name="Graham J."/>
            <person name="Grandbois E."/>
            <person name="Grewal S."/>
            <person name="Gyaltsen K."/>
            <person name="Hafez N."/>
            <person name="Hagos B."/>
            <person name="Hall J."/>
            <person name="Henson C."/>
            <person name="Hollinger A."/>
            <person name="Honan T."/>
            <person name="Huard M.D."/>
            <person name="Hughes L."/>
            <person name="Hurhula B."/>
            <person name="Husby M.E."/>
            <person name="Kamat A."/>
            <person name="Kanga B."/>
            <person name="Kashin S."/>
            <person name="Khazanovich D."/>
            <person name="Kisner P."/>
            <person name="Lance K."/>
            <person name="Lara M."/>
            <person name="Lee W."/>
            <person name="Lennon N."/>
            <person name="Letendre F."/>
            <person name="LeVine R."/>
            <person name="Lipovsky A."/>
            <person name="Liu X."/>
            <person name="Liu J."/>
            <person name="Liu S."/>
            <person name="Lokyitsang T."/>
            <person name="Lokyitsang Y."/>
            <person name="Lubonja R."/>
            <person name="Lui A."/>
            <person name="MacDonald P."/>
            <person name="Magnisalis V."/>
            <person name="Maru K."/>
            <person name="Matthews C."/>
            <person name="McCusker W."/>
            <person name="McDonough S."/>
            <person name="Mehta T."/>
            <person name="Meldrim J."/>
            <person name="Meneus L."/>
            <person name="Mihai O."/>
            <person name="Mihalev A."/>
            <person name="Mihova T."/>
            <person name="Mittelman R."/>
            <person name="Mlenga V."/>
            <person name="Montmayeur A."/>
            <person name="Mulrain L."/>
            <person name="Navidi A."/>
            <person name="Naylor J."/>
            <person name="Negash T."/>
            <person name="Nguyen T."/>
            <person name="Nguyen N."/>
            <person name="Nicol R."/>
            <person name="Norbu C."/>
            <person name="Norbu N."/>
            <person name="Novod N."/>
            <person name="O'Neill B."/>
            <person name="Osman S."/>
            <person name="Markiewicz E."/>
            <person name="Oyono O.L."/>
            <person name="Patti C."/>
            <person name="Phunkhang P."/>
            <person name="Pierre F."/>
            <person name="Priest M."/>
            <person name="Raghuraman S."/>
            <person name="Rege F."/>
            <person name="Reyes R."/>
            <person name="Rise C."/>
            <person name="Rogov P."/>
            <person name="Ross K."/>
            <person name="Ryan E."/>
            <person name="Settipalli S."/>
            <person name="Shea T."/>
            <person name="Sherpa N."/>
            <person name="Shi L."/>
            <person name="Shih D."/>
            <person name="Sparrow T."/>
            <person name="Spaulding J."/>
            <person name="Stalker J."/>
            <person name="Stange-Thomann N."/>
            <person name="Stavropoulos S."/>
            <person name="Stone C."/>
            <person name="Strader C."/>
            <person name="Tesfaye S."/>
            <person name="Thomson T."/>
            <person name="Thoulutsang Y."/>
            <person name="Thoulutsang D."/>
            <person name="Topham K."/>
            <person name="Topping I."/>
            <person name="Tsamla T."/>
            <person name="Vassiliev H."/>
            <person name="Vo A."/>
            <person name="Wangchuk T."/>
            <person name="Wangdi T."/>
            <person name="Weiand M."/>
            <person name="Wilkinson J."/>
            <person name="Wilson A."/>
            <person name="Yadav S."/>
            <person name="Young G."/>
            <person name="Yu Q."/>
            <person name="Zembek L."/>
            <person name="Zhong D."/>
            <person name="Zimmer A."/>
            <person name="Zwirko Z."/>
            <person name="Jaffe D.B."/>
            <person name="Alvarez P."/>
            <person name="Brockman W."/>
            <person name="Butler J."/>
            <person name="Chin C."/>
            <person name="Gnerre S."/>
            <person name="Grabherr M."/>
            <person name="Kleber M."/>
            <person name="Mauceli E."/>
            <person name="MacCallum I."/>
        </authorList>
    </citation>
    <scope>NUCLEOTIDE SEQUENCE [LARGE SCALE GENOMIC DNA]</scope>
    <source>
        <strain evidence="2">MSH-3 / Tucson 14011-0111.49</strain>
    </source>
</reference>
<dbReference type="STRING" id="7234.B4GRD3"/>
<evidence type="ECO:0000313" key="2">
    <source>
        <dbReference type="Proteomes" id="UP000008744"/>
    </source>
</evidence>
<accession>B4GRD3</accession>
<gene>
    <name evidence="1" type="primary">Dper\GL24966</name>
    <name evidence="1" type="ORF">Dper_GL24966</name>
</gene>
<dbReference type="OrthoDB" id="7881672at2759"/>
<dbReference type="eggNOG" id="ENOG502TBDY">
    <property type="taxonomic scope" value="Eukaryota"/>
</dbReference>
<evidence type="ECO:0000313" key="1">
    <source>
        <dbReference type="EMBL" id="EDW40318.1"/>
    </source>
</evidence>
<name>B4GRD3_DROPE</name>
<organism evidence="2">
    <name type="scientific">Drosophila persimilis</name>
    <name type="common">Fruit fly</name>
    <dbReference type="NCBI Taxonomy" id="7234"/>
    <lineage>
        <taxon>Eukaryota</taxon>
        <taxon>Metazoa</taxon>
        <taxon>Ecdysozoa</taxon>
        <taxon>Arthropoda</taxon>
        <taxon>Hexapoda</taxon>
        <taxon>Insecta</taxon>
        <taxon>Pterygota</taxon>
        <taxon>Neoptera</taxon>
        <taxon>Endopterygota</taxon>
        <taxon>Diptera</taxon>
        <taxon>Brachycera</taxon>
        <taxon>Muscomorpha</taxon>
        <taxon>Ephydroidea</taxon>
        <taxon>Drosophilidae</taxon>
        <taxon>Drosophila</taxon>
        <taxon>Sophophora</taxon>
    </lineage>
</organism>
<keyword evidence="2" id="KW-1185">Reference proteome</keyword>
<dbReference type="HOGENOM" id="CLU_1333159_0_0_1"/>
<dbReference type="EMBL" id="CH479188">
    <property type="protein sequence ID" value="EDW40318.1"/>
    <property type="molecule type" value="Genomic_DNA"/>
</dbReference>